<dbReference type="Gene3D" id="3.30.70.100">
    <property type="match status" value="1"/>
</dbReference>
<comment type="caution">
    <text evidence="2">The sequence shown here is derived from an EMBL/GenBank/DDBJ whole genome shotgun (WGS) entry which is preliminary data.</text>
</comment>
<feature type="domain" description="ABM" evidence="1">
    <location>
        <begin position="6"/>
        <end position="97"/>
    </location>
</feature>
<dbReference type="SUPFAM" id="SSF54909">
    <property type="entry name" value="Dimeric alpha+beta barrel"/>
    <property type="match status" value="1"/>
</dbReference>
<evidence type="ECO:0000259" key="1">
    <source>
        <dbReference type="PROSITE" id="PS51725"/>
    </source>
</evidence>
<dbReference type="Proteomes" id="UP000252582">
    <property type="component" value="Unassembled WGS sequence"/>
</dbReference>
<evidence type="ECO:0000313" key="2">
    <source>
        <dbReference type="EMBL" id="RCW21513.1"/>
    </source>
</evidence>
<dbReference type="AlphaFoldDB" id="A0A6I7HJC7"/>
<evidence type="ECO:0000313" key="3">
    <source>
        <dbReference type="Proteomes" id="UP000252582"/>
    </source>
</evidence>
<sequence length="97" mass="10862">MTDTKIYLDGHLDIPSDRLEAVMAALPQHIALTRAEPGCLKFEVTVSESEAGRLDVSEIFVDQTAFDAHQTRMRASDWFKVTEGIQRHFTIRTGVTA</sequence>
<dbReference type="GO" id="GO:0004497">
    <property type="term" value="F:monooxygenase activity"/>
    <property type="evidence" value="ECO:0007669"/>
    <property type="project" value="UniProtKB-KW"/>
</dbReference>
<dbReference type="RefSeq" id="WP_114364464.1">
    <property type="nucleotide sequence ID" value="NZ_QPIX01000010.1"/>
</dbReference>
<keyword evidence="2" id="KW-0503">Monooxygenase</keyword>
<name>A0A6I7HJC7_9HYPH</name>
<gene>
    <name evidence="2" type="ORF">DFR48_110100</name>
</gene>
<organism evidence="2 3">
    <name type="scientific">Ciceribacter lividus</name>
    <dbReference type="NCBI Taxonomy" id="1197950"/>
    <lineage>
        <taxon>Bacteria</taxon>
        <taxon>Pseudomonadati</taxon>
        <taxon>Pseudomonadota</taxon>
        <taxon>Alphaproteobacteria</taxon>
        <taxon>Hyphomicrobiales</taxon>
        <taxon>Rhizobiaceae</taxon>
        <taxon>Ciceribacter</taxon>
    </lineage>
</organism>
<dbReference type="PROSITE" id="PS51725">
    <property type="entry name" value="ABM"/>
    <property type="match status" value="1"/>
</dbReference>
<reference evidence="2 3" key="1">
    <citation type="submission" date="2018-07" db="EMBL/GenBank/DDBJ databases">
        <title>Genomic Encyclopedia of Type Strains, Phase IV (KMG-IV): sequencing the most valuable type-strain genomes for metagenomic binning, comparative biology and taxonomic classification.</title>
        <authorList>
            <person name="Goeker M."/>
        </authorList>
    </citation>
    <scope>NUCLEOTIDE SEQUENCE [LARGE SCALE GENOMIC DNA]</scope>
    <source>
        <strain evidence="2 3">DSM 25528</strain>
    </source>
</reference>
<dbReference type="EMBL" id="QPIX01000010">
    <property type="protein sequence ID" value="RCW21513.1"/>
    <property type="molecule type" value="Genomic_DNA"/>
</dbReference>
<proteinExistence type="predicted"/>
<protein>
    <submittedName>
        <fullName evidence="2">Quinol monooxygenase YgiN</fullName>
    </submittedName>
</protein>
<dbReference type="InterPro" id="IPR007138">
    <property type="entry name" value="ABM_dom"/>
</dbReference>
<accession>A0A6I7HJC7</accession>
<keyword evidence="3" id="KW-1185">Reference proteome</keyword>
<dbReference type="Pfam" id="PF03992">
    <property type="entry name" value="ABM"/>
    <property type="match status" value="1"/>
</dbReference>
<dbReference type="InterPro" id="IPR011008">
    <property type="entry name" value="Dimeric_a/b-barrel"/>
</dbReference>
<keyword evidence="2" id="KW-0560">Oxidoreductase</keyword>